<sequence>MAEERRRKEAPIAPQPPPGYRLVPEEERRGALDALSRRKAEVEKSLNGLPFRIETLGQRQREKELNGRMVCASHCLGCTSVVVVVGVGVDVDIDVVVVLFTHGHLLQALPSDS</sequence>
<evidence type="ECO:0000313" key="5">
    <source>
        <dbReference type="Proteomes" id="UP000626109"/>
    </source>
</evidence>
<reference evidence="4" key="1">
    <citation type="submission" date="2021-02" db="EMBL/GenBank/DDBJ databases">
        <authorList>
            <person name="Dougan E. K."/>
            <person name="Rhodes N."/>
            <person name="Thang M."/>
            <person name="Chan C."/>
        </authorList>
    </citation>
    <scope>NUCLEOTIDE SEQUENCE</scope>
</reference>
<dbReference type="Pfam" id="PF13864">
    <property type="entry name" value="Enkurin"/>
    <property type="match status" value="1"/>
</dbReference>
<dbReference type="AlphaFoldDB" id="A0A813IBZ3"/>
<proteinExistence type="predicted"/>
<protein>
    <recommendedName>
        <fullName evidence="2">Enkurin domain-containing protein</fullName>
    </recommendedName>
</protein>
<keyword evidence="6" id="KW-1185">Reference proteome</keyword>
<gene>
    <name evidence="3" type="ORF">PGLA1383_LOCUS10074</name>
    <name evidence="4" type="ORF">PGLA2088_LOCUS8030</name>
</gene>
<dbReference type="OrthoDB" id="10264920at2759"/>
<feature type="domain" description="Enkurin" evidence="2">
    <location>
        <begin position="9"/>
        <end position="69"/>
    </location>
</feature>
<evidence type="ECO:0000313" key="3">
    <source>
        <dbReference type="EMBL" id="CAE8591403.1"/>
    </source>
</evidence>
<evidence type="ECO:0000313" key="6">
    <source>
        <dbReference type="Proteomes" id="UP000654075"/>
    </source>
</evidence>
<evidence type="ECO:0000313" key="4">
    <source>
        <dbReference type="EMBL" id="CAE8650144.1"/>
    </source>
</evidence>
<comment type="caution">
    <text evidence="4">The sequence shown here is derived from an EMBL/GenBank/DDBJ whole genome shotgun (WGS) entry which is preliminary data.</text>
</comment>
<organism evidence="4 5">
    <name type="scientific">Polarella glacialis</name>
    <name type="common">Dinoflagellate</name>
    <dbReference type="NCBI Taxonomy" id="89957"/>
    <lineage>
        <taxon>Eukaryota</taxon>
        <taxon>Sar</taxon>
        <taxon>Alveolata</taxon>
        <taxon>Dinophyceae</taxon>
        <taxon>Suessiales</taxon>
        <taxon>Suessiaceae</taxon>
        <taxon>Polarella</taxon>
    </lineage>
</organism>
<name>A0A813IBZ3_POLGL</name>
<dbReference type="Proteomes" id="UP000654075">
    <property type="component" value="Unassembled WGS sequence"/>
</dbReference>
<evidence type="ECO:0000259" key="2">
    <source>
        <dbReference type="Pfam" id="PF13864"/>
    </source>
</evidence>
<dbReference type="EMBL" id="CAJNNV010004911">
    <property type="protein sequence ID" value="CAE8591403.1"/>
    <property type="molecule type" value="Genomic_DNA"/>
</dbReference>
<accession>A0A813IBZ3</accession>
<dbReference type="InterPro" id="IPR027012">
    <property type="entry name" value="Enkurin_dom"/>
</dbReference>
<feature type="compositionally biased region" description="Basic and acidic residues" evidence="1">
    <location>
        <begin position="1"/>
        <end position="10"/>
    </location>
</feature>
<evidence type="ECO:0000256" key="1">
    <source>
        <dbReference type="SAM" id="MobiDB-lite"/>
    </source>
</evidence>
<dbReference type="EMBL" id="CAJNNW010008549">
    <property type="protein sequence ID" value="CAE8650144.1"/>
    <property type="molecule type" value="Genomic_DNA"/>
</dbReference>
<feature type="region of interest" description="Disordered" evidence="1">
    <location>
        <begin position="1"/>
        <end position="25"/>
    </location>
</feature>
<dbReference type="Proteomes" id="UP000626109">
    <property type="component" value="Unassembled WGS sequence"/>
</dbReference>